<reference evidence="1" key="1">
    <citation type="journal article" date="2012" name="Nature">
        <title>The oyster genome reveals stress adaptation and complexity of shell formation.</title>
        <authorList>
            <person name="Zhang G."/>
            <person name="Fang X."/>
            <person name="Guo X."/>
            <person name="Li L."/>
            <person name="Luo R."/>
            <person name="Xu F."/>
            <person name="Yang P."/>
            <person name="Zhang L."/>
            <person name="Wang X."/>
            <person name="Qi H."/>
            <person name="Xiong Z."/>
            <person name="Que H."/>
            <person name="Xie Y."/>
            <person name="Holland P.W."/>
            <person name="Paps J."/>
            <person name="Zhu Y."/>
            <person name="Wu F."/>
            <person name="Chen Y."/>
            <person name="Wang J."/>
            <person name="Peng C."/>
            <person name="Meng J."/>
            <person name="Yang L."/>
            <person name="Liu J."/>
            <person name="Wen B."/>
            <person name="Zhang N."/>
            <person name="Huang Z."/>
            <person name="Zhu Q."/>
            <person name="Feng Y."/>
            <person name="Mount A."/>
            <person name="Hedgecock D."/>
            <person name="Xu Z."/>
            <person name="Liu Y."/>
            <person name="Domazet-Loso T."/>
            <person name="Du Y."/>
            <person name="Sun X."/>
            <person name="Zhang S."/>
            <person name="Liu B."/>
            <person name="Cheng P."/>
            <person name="Jiang X."/>
            <person name="Li J."/>
            <person name="Fan D."/>
            <person name="Wang W."/>
            <person name="Fu W."/>
            <person name="Wang T."/>
            <person name="Wang B."/>
            <person name="Zhang J."/>
            <person name="Peng Z."/>
            <person name="Li Y."/>
            <person name="Li N."/>
            <person name="Wang J."/>
            <person name="Chen M."/>
            <person name="He Y."/>
            <person name="Tan F."/>
            <person name="Song X."/>
            <person name="Zheng Q."/>
            <person name="Huang R."/>
            <person name="Yang H."/>
            <person name="Du X."/>
            <person name="Chen L."/>
            <person name="Yang M."/>
            <person name="Gaffney P.M."/>
            <person name="Wang S."/>
            <person name="Luo L."/>
            <person name="She Z."/>
            <person name="Ming Y."/>
            <person name="Huang W."/>
            <person name="Zhang S."/>
            <person name="Huang B."/>
            <person name="Zhang Y."/>
            <person name="Qu T."/>
            <person name="Ni P."/>
            <person name="Miao G."/>
            <person name="Wang J."/>
            <person name="Wang Q."/>
            <person name="Steinberg C.E."/>
            <person name="Wang H."/>
            <person name="Li N."/>
            <person name="Qian L."/>
            <person name="Zhang G."/>
            <person name="Li Y."/>
            <person name="Yang H."/>
            <person name="Liu X."/>
            <person name="Wang J."/>
            <person name="Yin Y."/>
            <person name="Wang J."/>
        </authorList>
    </citation>
    <scope>NUCLEOTIDE SEQUENCE [LARGE SCALE GENOMIC DNA]</scope>
    <source>
        <strain evidence="1">05x7-T-G4-1.051#20</strain>
    </source>
</reference>
<accession>K1R123</accession>
<sequence length="157" mass="17330">MYWAKVIDFGSNIGIFCSLDAAIAVVLETFHARKFQAPRCHQIHQPDVSVKKMKIKGEIVSSAPDIICYGFEGKVLCVVEVKKKIKGDDVFGLPVIKKTRHALSEVDPCLPDSLLAQHIGELLAYVDSSVTHMDLCGSVGRDILGFTVEKTLVRDIF</sequence>
<dbReference type="InParanoid" id="K1R123"/>
<protein>
    <submittedName>
        <fullName evidence="1">Uncharacterized protein</fullName>
    </submittedName>
</protein>
<proteinExistence type="predicted"/>
<organism evidence="1">
    <name type="scientific">Magallana gigas</name>
    <name type="common">Pacific oyster</name>
    <name type="synonym">Crassostrea gigas</name>
    <dbReference type="NCBI Taxonomy" id="29159"/>
    <lineage>
        <taxon>Eukaryota</taxon>
        <taxon>Metazoa</taxon>
        <taxon>Spiralia</taxon>
        <taxon>Lophotrochozoa</taxon>
        <taxon>Mollusca</taxon>
        <taxon>Bivalvia</taxon>
        <taxon>Autobranchia</taxon>
        <taxon>Pteriomorphia</taxon>
        <taxon>Ostreida</taxon>
        <taxon>Ostreoidea</taxon>
        <taxon>Ostreidae</taxon>
        <taxon>Magallana</taxon>
    </lineage>
</organism>
<dbReference type="EMBL" id="JH817216">
    <property type="protein sequence ID" value="EKC34830.1"/>
    <property type="molecule type" value="Genomic_DNA"/>
</dbReference>
<evidence type="ECO:0000313" key="1">
    <source>
        <dbReference type="EMBL" id="EKC34830.1"/>
    </source>
</evidence>
<dbReference type="HOGENOM" id="CLU_1679649_0_0_1"/>
<gene>
    <name evidence="1" type="ORF">CGI_10022533</name>
</gene>
<dbReference type="AlphaFoldDB" id="K1R123"/>
<name>K1R123_MAGGI</name>